<comment type="subunit">
    <text evidence="3">UreD, UreF and UreG form a complex that acts as a GTP-hydrolysis-dependent molecular chaperone, activating the urease apoprotein by helping to assemble the nickel containing metallocenter of UreC. The UreE protein probably delivers the nickel.</text>
</comment>
<dbReference type="PANTHER" id="PTHR33620:SF1">
    <property type="entry name" value="UREASE ACCESSORY PROTEIN F"/>
    <property type="match status" value="1"/>
</dbReference>
<evidence type="ECO:0000256" key="3">
    <source>
        <dbReference type="HAMAP-Rule" id="MF_01385"/>
    </source>
</evidence>
<organism evidence="4 5">
    <name type="scientific">Peteryoungia desertarenae</name>
    <dbReference type="NCBI Taxonomy" id="1813451"/>
    <lineage>
        <taxon>Bacteria</taxon>
        <taxon>Pseudomonadati</taxon>
        <taxon>Pseudomonadota</taxon>
        <taxon>Alphaproteobacteria</taxon>
        <taxon>Hyphomicrobiales</taxon>
        <taxon>Rhizobiaceae</taxon>
        <taxon>Peteryoungia</taxon>
    </lineage>
</organism>
<dbReference type="PIRSF" id="PIRSF009467">
    <property type="entry name" value="Ureas_acces_UreF"/>
    <property type="match status" value="1"/>
</dbReference>
<evidence type="ECO:0000313" key="5">
    <source>
        <dbReference type="Proteomes" id="UP000308530"/>
    </source>
</evidence>
<dbReference type="Gene3D" id="1.10.4190.10">
    <property type="entry name" value="Urease accessory protein UreF"/>
    <property type="match status" value="1"/>
</dbReference>
<evidence type="ECO:0000256" key="2">
    <source>
        <dbReference type="ARBA" id="ARBA00023186"/>
    </source>
</evidence>
<comment type="function">
    <text evidence="3">Required for maturation of urease via the functional incorporation of the urease nickel metallocenter.</text>
</comment>
<dbReference type="EMBL" id="CP058350">
    <property type="protein sequence ID" value="QLF71452.1"/>
    <property type="molecule type" value="Genomic_DNA"/>
</dbReference>
<dbReference type="PANTHER" id="PTHR33620">
    <property type="entry name" value="UREASE ACCESSORY PROTEIN F"/>
    <property type="match status" value="1"/>
</dbReference>
<proteinExistence type="inferred from homology"/>
<accession>A0ABX6QT13</accession>
<evidence type="ECO:0000313" key="4">
    <source>
        <dbReference type="EMBL" id="QLF71452.1"/>
    </source>
</evidence>
<protein>
    <recommendedName>
        <fullName evidence="3">Urease accessory protein UreF</fullName>
    </recommendedName>
</protein>
<keyword evidence="1 3" id="KW-0996">Nickel insertion</keyword>
<evidence type="ECO:0000256" key="1">
    <source>
        <dbReference type="ARBA" id="ARBA00022988"/>
    </source>
</evidence>
<comment type="subcellular location">
    <subcellularLocation>
        <location evidence="3">Cytoplasm</location>
    </subcellularLocation>
</comment>
<keyword evidence="5" id="KW-1185">Reference proteome</keyword>
<name>A0ABX6QT13_9HYPH</name>
<dbReference type="HAMAP" id="MF_01385">
    <property type="entry name" value="UreF"/>
    <property type="match status" value="1"/>
</dbReference>
<sequence>MMRLSAWLSPAFPVGGFAYSGGLETAIASELIKDEEGLYGWLRLLLTDGGLRNDAILFLEGHRRHGDEAALAELADLSVALAGSAERHQEVTRLGQSFLQAARSWPHPVLDMLERPVAYSVAVGAVSAAHGIASGDALSVFLPAQLSQLISVAVRLGVIGQRQAVELTARFEGDLLREVEALLHLTLDDLGSASITAETLSMRHETQYSRLFQS</sequence>
<keyword evidence="2 3" id="KW-0143">Chaperone</keyword>
<reference evidence="4 5" key="1">
    <citation type="submission" date="2020-06" db="EMBL/GenBank/DDBJ databases">
        <title>Genome sequence of Rhizobium sp strain ADMK78.</title>
        <authorList>
            <person name="Rahi P."/>
        </authorList>
    </citation>
    <scope>NUCLEOTIDE SEQUENCE [LARGE SCALE GENOMIC DNA]</scope>
    <source>
        <strain evidence="4 5">ADMK78</strain>
    </source>
</reference>
<dbReference type="Pfam" id="PF01730">
    <property type="entry name" value="UreF"/>
    <property type="match status" value="1"/>
</dbReference>
<keyword evidence="3" id="KW-0963">Cytoplasm</keyword>
<dbReference type="InterPro" id="IPR038277">
    <property type="entry name" value="UreF_sf"/>
</dbReference>
<gene>
    <name evidence="3" type="primary">ureF</name>
    <name evidence="4" type="ORF">FE840_016845</name>
</gene>
<dbReference type="Proteomes" id="UP000308530">
    <property type="component" value="Chromosome"/>
</dbReference>
<comment type="similarity">
    <text evidence="3">Belongs to the UreF family.</text>
</comment>
<dbReference type="InterPro" id="IPR002639">
    <property type="entry name" value="UreF"/>
</dbReference>